<accession>F6HAK3</accession>
<keyword evidence="2" id="KW-1185">Reference proteome</keyword>
<protein>
    <submittedName>
        <fullName evidence="1">Uncharacterized protein</fullName>
    </submittedName>
</protein>
<dbReference type="AlphaFoldDB" id="F6HAK3"/>
<dbReference type="InParanoid" id="F6HAK3"/>
<proteinExistence type="predicted"/>
<gene>
    <name evidence="1" type="ordered locus">VIT_16s0022g01850</name>
</gene>
<reference evidence="2" key="1">
    <citation type="journal article" date="2007" name="Nature">
        <title>The grapevine genome sequence suggests ancestral hexaploidization in major angiosperm phyla.</title>
        <authorList>
            <consortium name="The French-Italian Public Consortium for Grapevine Genome Characterization."/>
            <person name="Jaillon O."/>
            <person name="Aury J.-M."/>
            <person name="Noel B."/>
            <person name="Policriti A."/>
            <person name="Clepet C."/>
            <person name="Casagrande A."/>
            <person name="Choisne N."/>
            <person name="Aubourg S."/>
            <person name="Vitulo N."/>
            <person name="Jubin C."/>
            <person name="Vezzi A."/>
            <person name="Legeai F."/>
            <person name="Hugueney P."/>
            <person name="Dasilva C."/>
            <person name="Horner D."/>
            <person name="Mica E."/>
            <person name="Jublot D."/>
            <person name="Poulain J."/>
            <person name="Bruyere C."/>
            <person name="Billault A."/>
            <person name="Segurens B."/>
            <person name="Gouyvenoux M."/>
            <person name="Ugarte E."/>
            <person name="Cattonaro F."/>
            <person name="Anthouard V."/>
            <person name="Vico V."/>
            <person name="Del Fabbro C."/>
            <person name="Alaux M."/>
            <person name="Di Gaspero G."/>
            <person name="Dumas V."/>
            <person name="Felice N."/>
            <person name="Paillard S."/>
            <person name="Juman I."/>
            <person name="Moroldo M."/>
            <person name="Scalabrin S."/>
            <person name="Canaguier A."/>
            <person name="Le Clainche I."/>
            <person name="Malacrida G."/>
            <person name="Durand E."/>
            <person name="Pesole G."/>
            <person name="Laucou V."/>
            <person name="Chatelet P."/>
            <person name="Merdinoglu D."/>
            <person name="Delledonne M."/>
            <person name="Pezzotti M."/>
            <person name="Lecharny A."/>
            <person name="Scarpelli C."/>
            <person name="Artiguenave F."/>
            <person name="Pe M.E."/>
            <person name="Valle G."/>
            <person name="Morgante M."/>
            <person name="Caboche M."/>
            <person name="Adam-Blondon A.-F."/>
            <person name="Weissenbach J."/>
            <person name="Quetier F."/>
            <person name="Wincker P."/>
        </authorList>
    </citation>
    <scope>NUCLEOTIDE SEQUENCE [LARGE SCALE GENOMIC DNA]</scope>
    <source>
        <strain evidence="2">cv. Pinot noir / PN40024</strain>
    </source>
</reference>
<evidence type="ECO:0000313" key="2">
    <source>
        <dbReference type="Proteomes" id="UP000009183"/>
    </source>
</evidence>
<dbReference type="PaxDb" id="29760-VIT_16s0022g01850.t01"/>
<dbReference type="STRING" id="29760.F6HAK3"/>
<organism evidence="1 2">
    <name type="scientific">Vitis vinifera</name>
    <name type="common">Grape</name>
    <dbReference type="NCBI Taxonomy" id="29760"/>
    <lineage>
        <taxon>Eukaryota</taxon>
        <taxon>Viridiplantae</taxon>
        <taxon>Streptophyta</taxon>
        <taxon>Embryophyta</taxon>
        <taxon>Tracheophyta</taxon>
        <taxon>Spermatophyta</taxon>
        <taxon>Magnoliopsida</taxon>
        <taxon>eudicotyledons</taxon>
        <taxon>Gunneridae</taxon>
        <taxon>Pentapetalae</taxon>
        <taxon>rosids</taxon>
        <taxon>Vitales</taxon>
        <taxon>Vitaceae</taxon>
        <taxon>Viteae</taxon>
        <taxon>Vitis</taxon>
    </lineage>
</organism>
<dbReference type="Proteomes" id="UP000009183">
    <property type="component" value="Chromosome 16"/>
</dbReference>
<dbReference type="EMBL" id="FN595506">
    <property type="protein sequence ID" value="CCB49260.1"/>
    <property type="molecule type" value="Genomic_DNA"/>
</dbReference>
<dbReference type="HOGENOM" id="CLU_3225666_0_0_1"/>
<sequence length="44" mass="5205">MSYWDVCYSLYATLGWKILSKTNVREAKKANRQAREARKKALQK</sequence>
<name>F6HAK3_VITVI</name>
<evidence type="ECO:0000313" key="1">
    <source>
        <dbReference type="EMBL" id="CCB49260.1"/>
    </source>
</evidence>